<evidence type="ECO:0000313" key="2">
    <source>
        <dbReference type="EMBL" id="QEE18853.1"/>
    </source>
</evidence>
<keyword evidence="3" id="KW-1185">Reference proteome</keyword>
<sequence length="165" mass="18480">MTEGKISPWVPEQDPFRLAMLSKLIEECNELAGRAARCISHGLEQVDPDKNRPNADLMADEMADVIACMTMIEVRLGITPDDDRIEKKFEGYKRWHALIPDALVISEETAEAAAREHDREEAAQMGETSPWSDFGPQDTDAAEWRGGRIIVMQVALRAAALRGFR</sequence>
<gene>
    <name evidence="2" type="ORF">FNA67_01070</name>
</gene>
<evidence type="ECO:0000256" key="1">
    <source>
        <dbReference type="SAM" id="MobiDB-lite"/>
    </source>
</evidence>
<dbReference type="RefSeq" id="WP_147654755.1">
    <property type="nucleotide sequence ID" value="NZ_BMFM01000001.1"/>
</dbReference>
<feature type="region of interest" description="Disordered" evidence="1">
    <location>
        <begin position="113"/>
        <end position="136"/>
    </location>
</feature>
<dbReference type="Gene3D" id="1.10.287.1080">
    <property type="entry name" value="MazG-like"/>
    <property type="match status" value="1"/>
</dbReference>
<evidence type="ECO:0000313" key="3">
    <source>
        <dbReference type="Proteomes" id="UP000321062"/>
    </source>
</evidence>
<proteinExistence type="predicted"/>
<dbReference type="AlphaFoldDB" id="A0A5B9DIF5"/>
<dbReference type="OrthoDB" id="8452322at2"/>
<reference evidence="2 3" key="1">
    <citation type="journal article" date="2015" name="Int. J. Syst. Evol. Microbiol.">
        <title>Youhaiella tibetensis gen. nov., sp. nov., isolated from subsurface sediment.</title>
        <authorList>
            <person name="Wang Y.X."/>
            <person name="Huang F.Q."/>
            <person name="Nogi Y."/>
            <person name="Pang S.J."/>
            <person name="Wang P.K."/>
            <person name="Lv J."/>
        </authorList>
    </citation>
    <scope>NUCLEOTIDE SEQUENCE [LARGE SCALE GENOMIC DNA]</scope>
    <source>
        <strain evidence="3">fig4</strain>
    </source>
</reference>
<dbReference type="EMBL" id="CP041690">
    <property type="protein sequence ID" value="QEE18853.1"/>
    <property type="molecule type" value="Genomic_DNA"/>
</dbReference>
<organism evidence="2 3">
    <name type="scientific">Paradevosia tibetensis</name>
    <dbReference type="NCBI Taxonomy" id="1447062"/>
    <lineage>
        <taxon>Bacteria</taxon>
        <taxon>Pseudomonadati</taxon>
        <taxon>Pseudomonadota</taxon>
        <taxon>Alphaproteobacteria</taxon>
        <taxon>Hyphomicrobiales</taxon>
        <taxon>Devosiaceae</taxon>
        <taxon>Paradevosia</taxon>
    </lineage>
</organism>
<name>A0A5B9DIF5_9HYPH</name>
<accession>A0A5B9DIF5</accession>
<dbReference type="KEGG" id="yti:FNA67_01070"/>
<feature type="compositionally biased region" description="Basic and acidic residues" evidence="1">
    <location>
        <begin position="113"/>
        <end position="122"/>
    </location>
</feature>
<protein>
    <submittedName>
        <fullName evidence="2">Uncharacterized protein</fullName>
    </submittedName>
</protein>
<dbReference type="Proteomes" id="UP000321062">
    <property type="component" value="Chromosome"/>
</dbReference>